<dbReference type="Proteomes" id="UP000092018">
    <property type="component" value="Plasmid unnamed1"/>
</dbReference>
<organism evidence="2 3">
    <name type="scientific">Vibrio breoganii</name>
    <dbReference type="NCBI Taxonomy" id="553239"/>
    <lineage>
        <taxon>Bacteria</taxon>
        <taxon>Pseudomonadati</taxon>
        <taxon>Pseudomonadota</taxon>
        <taxon>Gammaproteobacteria</taxon>
        <taxon>Vibrionales</taxon>
        <taxon>Vibrionaceae</taxon>
        <taxon>Vibrio</taxon>
    </lineage>
</organism>
<keyword evidence="1" id="KW-0812">Transmembrane</keyword>
<evidence type="ECO:0000256" key="1">
    <source>
        <dbReference type="SAM" id="Phobius"/>
    </source>
</evidence>
<evidence type="ECO:0000313" key="2">
    <source>
        <dbReference type="EMBL" id="ANO35496.1"/>
    </source>
</evidence>
<geneLocation type="plasmid" evidence="2 3">
    <name>unnamed1</name>
</geneLocation>
<sequence length="82" mass="9076">MIGELRNWRLIPSKAKIALSLDLLCWALTVIAAITAASALFFKVKGFPEYAIILGEITAVLALGIVATVFTGLFWLYRNIHR</sequence>
<dbReference type="EMBL" id="CP016179">
    <property type="protein sequence ID" value="ANO35496.1"/>
    <property type="molecule type" value="Genomic_DNA"/>
</dbReference>
<keyword evidence="1" id="KW-1133">Transmembrane helix</keyword>
<feature type="transmembrane region" description="Helical" evidence="1">
    <location>
        <begin position="50"/>
        <end position="77"/>
    </location>
</feature>
<keyword evidence="1" id="KW-0472">Membrane</keyword>
<protein>
    <submittedName>
        <fullName evidence="2">Uncharacterized protein</fullName>
    </submittedName>
</protein>
<reference evidence="2 3" key="1">
    <citation type="submission" date="2016-06" db="EMBL/GenBank/DDBJ databases">
        <title>Adaptive Radiation by Waves of Gene Transfer Leads to Fine-Scale Resource Partitioning in Marine Microbes.</title>
        <authorList>
            <person name="Hehemann J.-H."/>
            <person name="Arevalo P."/>
            <person name="Datta M.S."/>
            <person name="Yu X."/>
            <person name="Corzett C."/>
            <person name="Henschel A."/>
            <person name="Preheim S.P."/>
            <person name="Timberlake S."/>
            <person name="Alm E.J."/>
            <person name="Polz M.F."/>
        </authorList>
    </citation>
    <scope>NUCLEOTIDE SEQUENCE [LARGE SCALE GENOMIC DNA]</scope>
    <source>
        <strain evidence="2 3">FF50</strain>
        <plasmid evidence="2 3">unnamed1</plasmid>
    </source>
</reference>
<dbReference type="AlphaFoldDB" id="A0AAN1CU87"/>
<accession>A0AAN1CU87</accession>
<feature type="transmembrane region" description="Helical" evidence="1">
    <location>
        <begin position="21"/>
        <end position="44"/>
    </location>
</feature>
<dbReference type="KEGG" id="vbr:A6E01_19990"/>
<keyword evidence="2" id="KW-0614">Plasmid</keyword>
<gene>
    <name evidence="2" type="ORF">A6E01_19990</name>
</gene>
<evidence type="ECO:0000313" key="3">
    <source>
        <dbReference type="Proteomes" id="UP000092018"/>
    </source>
</evidence>
<dbReference type="RefSeq" id="WP_065211258.1">
    <property type="nucleotide sequence ID" value="NZ_CP016179.1"/>
</dbReference>
<name>A0AAN1CU87_9VIBR</name>
<proteinExistence type="predicted"/>